<reference evidence="11" key="3">
    <citation type="submission" date="2025-09" db="UniProtKB">
        <authorList>
            <consortium name="Ensembl"/>
        </authorList>
    </citation>
    <scope>IDENTIFICATION</scope>
</reference>
<keyword evidence="4" id="KW-0391">Immunity</keyword>
<keyword evidence="6" id="KW-1015">Disulfide bond</keyword>
<dbReference type="InterPro" id="IPR013783">
    <property type="entry name" value="Ig-like_fold"/>
</dbReference>
<evidence type="ECO:0000313" key="11">
    <source>
        <dbReference type="Ensembl" id="ENSPNAP00000033798.2"/>
    </source>
</evidence>
<dbReference type="PANTHER" id="PTHR19433:SF133">
    <property type="entry name" value="IMMUNE-TYPE RECEPTOR 5 PRECURSOR-RELATED"/>
    <property type="match status" value="1"/>
</dbReference>
<comment type="subcellular location">
    <subcellularLocation>
        <location evidence="1">Cell membrane</location>
    </subcellularLocation>
</comment>
<accession>A0A3B4EDJ9</accession>
<dbReference type="GO" id="GO:0005886">
    <property type="term" value="C:plasma membrane"/>
    <property type="evidence" value="ECO:0007669"/>
    <property type="project" value="UniProtKB-SubCell"/>
</dbReference>
<evidence type="ECO:0000256" key="1">
    <source>
        <dbReference type="ARBA" id="ARBA00004236"/>
    </source>
</evidence>
<evidence type="ECO:0000256" key="5">
    <source>
        <dbReference type="ARBA" id="ARBA00023136"/>
    </source>
</evidence>
<evidence type="ECO:0000256" key="9">
    <source>
        <dbReference type="SAM" id="SignalP"/>
    </source>
</evidence>
<reference evidence="11 12" key="1">
    <citation type="submission" date="2020-10" db="EMBL/GenBank/DDBJ databases">
        <title>Pygocentrus nattereri (red-bellied piranha) genome, fPygNat1, primary haplotype.</title>
        <authorList>
            <person name="Myers G."/>
            <person name="Meyer A."/>
            <person name="Karagic N."/>
            <person name="Pippel M."/>
            <person name="Winkler S."/>
            <person name="Tracey A."/>
            <person name="Wood J."/>
            <person name="Formenti G."/>
            <person name="Howe K."/>
            <person name="Fedrigo O."/>
            <person name="Jarvis E.D."/>
        </authorList>
    </citation>
    <scope>NUCLEOTIDE SEQUENCE [LARGE SCALE GENOMIC DNA]</scope>
</reference>
<evidence type="ECO:0000259" key="10">
    <source>
        <dbReference type="Pfam" id="PF07686"/>
    </source>
</evidence>
<feature type="transmembrane region" description="Helical" evidence="8">
    <location>
        <begin position="138"/>
        <end position="162"/>
    </location>
</feature>
<keyword evidence="3 9" id="KW-0732">Signal</keyword>
<feature type="domain" description="Immunoglobulin V-set" evidence="10">
    <location>
        <begin position="39"/>
        <end position="120"/>
    </location>
</feature>
<evidence type="ECO:0000313" key="12">
    <source>
        <dbReference type="Proteomes" id="UP001501920"/>
    </source>
</evidence>
<evidence type="ECO:0000256" key="2">
    <source>
        <dbReference type="ARBA" id="ARBA00022475"/>
    </source>
</evidence>
<evidence type="ECO:0000256" key="7">
    <source>
        <dbReference type="ARBA" id="ARBA00023180"/>
    </source>
</evidence>
<keyword evidence="5 8" id="KW-0472">Membrane</keyword>
<keyword evidence="12" id="KW-1185">Reference proteome</keyword>
<evidence type="ECO:0000256" key="8">
    <source>
        <dbReference type="SAM" id="Phobius"/>
    </source>
</evidence>
<dbReference type="GeneTree" id="ENSGT01030000234530"/>
<dbReference type="GO" id="GO:0009617">
    <property type="term" value="P:response to bacterium"/>
    <property type="evidence" value="ECO:0007669"/>
    <property type="project" value="TreeGrafter"/>
</dbReference>
<name>A0A3B4EDJ9_PYGNA</name>
<keyword evidence="8" id="KW-0812">Transmembrane</keyword>
<dbReference type="PANTHER" id="PTHR19433">
    <property type="entry name" value="T-CELL RECEPTOR ALPHA CHAIN V REGION-RELATED"/>
    <property type="match status" value="1"/>
</dbReference>
<dbReference type="AlphaFoldDB" id="A0A3B4EDJ9"/>
<sequence length="177" mass="20306">MITLITALFLFTTVKTGISGLQVQTVRRGNIEVIKSKGNKNGLVWYWQSTGKVPQYIVRTFEHDNKHRFAREFENGRFTMTVDEERFDLNIYGVSWTDIGMYFCGKGKSNVVEFGSGTLLVFEGNDKHTFSDDCTQQMHVLFCFSITRAVILIILVGVLTVLHRDTICRKLDLQRNI</sequence>
<protein>
    <recommendedName>
        <fullName evidence="10">Immunoglobulin V-set domain-containing protein</fullName>
    </recommendedName>
</protein>
<evidence type="ECO:0000256" key="4">
    <source>
        <dbReference type="ARBA" id="ARBA00022859"/>
    </source>
</evidence>
<dbReference type="Gene3D" id="2.60.40.10">
    <property type="entry name" value="Immunoglobulins"/>
    <property type="match status" value="1"/>
</dbReference>
<feature type="chain" id="PRO_5043411240" description="Immunoglobulin V-set domain-containing protein" evidence="9">
    <location>
        <begin position="21"/>
        <end position="177"/>
    </location>
</feature>
<keyword evidence="7" id="KW-0325">Glycoprotein</keyword>
<evidence type="ECO:0000256" key="3">
    <source>
        <dbReference type="ARBA" id="ARBA00022729"/>
    </source>
</evidence>
<proteinExistence type="predicted"/>
<dbReference type="CDD" id="cd00099">
    <property type="entry name" value="IgV"/>
    <property type="match status" value="1"/>
</dbReference>
<dbReference type="Proteomes" id="UP001501920">
    <property type="component" value="Chromosome 2"/>
</dbReference>
<reference evidence="11" key="2">
    <citation type="submission" date="2025-08" db="UniProtKB">
        <authorList>
            <consortium name="Ensembl"/>
        </authorList>
    </citation>
    <scope>IDENTIFICATION</scope>
</reference>
<dbReference type="Pfam" id="PF07686">
    <property type="entry name" value="V-set"/>
    <property type="match status" value="1"/>
</dbReference>
<feature type="signal peptide" evidence="9">
    <location>
        <begin position="1"/>
        <end position="20"/>
    </location>
</feature>
<organism evidence="11 12">
    <name type="scientific">Pygocentrus nattereri</name>
    <name type="common">Red-bellied piranha</name>
    <dbReference type="NCBI Taxonomy" id="42514"/>
    <lineage>
        <taxon>Eukaryota</taxon>
        <taxon>Metazoa</taxon>
        <taxon>Chordata</taxon>
        <taxon>Craniata</taxon>
        <taxon>Vertebrata</taxon>
        <taxon>Euteleostomi</taxon>
        <taxon>Actinopterygii</taxon>
        <taxon>Neopterygii</taxon>
        <taxon>Teleostei</taxon>
        <taxon>Ostariophysi</taxon>
        <taxon>Characiformes</taxon>
        <taxon>Characoidei</taxon>
        <taxon>Pygocentrus</taxon>
    </lineage>
</organism>
<dbReference type="SUPFAM" id="SSF48726">
    <property type="entry name" value="Immunoglobulin"/>
    <property type="match status" value="1"/>
</dbReference>
<dbReference type="InterPro" id="IPR036179">
    <property type="entry name" value="Ig-like_dom_sf"/>
</dbReference>
<dbReference type="InterPro" id="IPR052051">
    <property type="entry name" value="TCR_complex_component"/>
</dbReference>
<evidence type="ECO:0000256" key="6">
    <source>
        <dbReference type="ARBA" id="ARBA00023157"/>
    </source>
</evidence>
<keyword evidence="8" id="KW-1133">Transmembrane helix</keyword>
<dbReference type="InterPro" id="IPR013106">
    <property type="entry name" value="Ig_V-set"/>
</dbReference>
<keyword evidence="2" id="KW-1003">Cell membrane</keyword>
<dbReference type="Ensembl" id="ENSPNAT00000024870.2">
    <property type="protein sequence ID" value="ENSPNAP00000033798.2"/>
    <property type="gene ID" value="ENSPNAG00000022560.2"/>
</dbReference>
<dbReference type="GO" id="GO:0002376">
    <property type="term" value="P:immune system process"/>
    <property type="evidence" value="ECO:0007669"/>
    <property type="project" value="UniProtKB-KW"/>
</dbReference>